<dbReference type="AlphaFoldDB" id="A0A381IJ38"/>
<feature type="domain" description="Pyruvate:ferredoxin oxidoreductase core" evidence="3">
    <location>
        <begin position="243"/>
        <end position="327"/>
    </location>
</feature>
<sequence>MTMRLMDGSEAIVEAAIQAGLRFYAGYPMSPATELLEYMAEKLPHHEGVCINAATEIEGVNMALGAAAGGFRAASGSCGQGLALMQEAIAEAALNETPIVIFNMARNQQDYFQATRGGGWGDYRTITLAPKDLHEAVEHAQLAFHLADKYRVPVIFMGDNLLARTQMGTTLPQLDLEPLPPKDWQLDGTSGGTGKSRQIWTFGCGKTNDPGPGPSKHWERIAAKFDAIADVEARHEEGFTDDAETLVVAFGSGGKFVEHVVREMRADGHKVGYFRPITLWPYPGEALERASEGCKRVLVFELNAGQMIDDVRLNVHDRKLVKAIGGVSFDESGLNLGPLMGATVIRERIELAIHGASK</sequence>
<evidence type="ECO:0000259" key="2">
    <source>
        <dbReference type="Pfam" id="PF01855"/>
    </source>
</evidence>
<evidence type="ECO:0000313" key="5">
    <source>
        <dbReference type="Proteomes" id="UP000254701"/>
    </source>
</evidence>
<keyword evidence="1 4" id="KW-0560">Oxidoreductase</keyword>
<evidence type="ECO:0000313" key="4">
    <source>
        <dbReference type="EMBL" id="SUY28123.1"/>
    </source>
</evidence>
<dbReference type="SUPFAM" id="SSF52922">
    <property type="entry name" value="TK C-terminal domain-like"/>
    <property type="match status" value="1"/>
</dbReference>
<proteinExistence type="predicted"/>
<dbReference type="GO" id="GO:0019164">
    <property type="term" value="F:pyruvate synthase activity"/>
    <property type="evidence" value="ECO:0007669"/>
    <property type="project" value="UniProtKB-EC"/>
</dbReference>
<dbReference type="InterPro" id="IPR029061">
    <property type="entry name" value="THDP-binding"/>
</dbReference>
<dbReference type="SUPFAM" id="SSF52518">
    <property type="entry name" value="Thiamin diphosphate-binding fold (THDP-binding)"/>
    <property type="match status" value="1"/>
</dbReference>
<dbReference type="EMBL" id="UFSM01000002">
    <property type="protein sequence ID" value="SUY28123.1"/>
    <property type="molecule type" value="Genomic_DNA"/>
</dbReference>
<keyword evidence="4" id="KW-0670">Pyruvate</keyword>
<dbReference type="CDD" id="cd07034">
    <property type="entry name" value="TPP_PYR_PFOR_IOR-alpha_like"/>
    <property type="match status" value="1"/>
</dbReference>
<dbReference type="OrthoDB" id="9794954at2"/>
<accession>A0A381IJ38</accession>
<dbReference type="PANTHER" id="PTHR43088">
    <property type="entry name" value="SUBUNIT OF PYRUVATE:FLAVODOXIN OXIDOREDUCTASE-RELATED"/>
    <property type="match status" value="1"/>
</dbReference>
<reference evidence="4 5" key="1">
    <citation type="submission" date="2018-06" db="EMBL/GenBank/DDBJ databases">
        <authorList>
            <consortium name="Pathogen Informatics"/>
            <person name="Doyle S."/>
        </authorList>
    </citation>
    <scope>NUCLEOTIDE SEQUENCE [LARGE SCALE GENOMIC DNA]</scope>
    <source>
        <strain evidence="4 5">NCTC10684</strain>
    </source>
</reference>
<evidence type="ECO:0000259" key="3">
    <source>
        <dbReference type="Pfam" id="PF17147"/>
    </source>
</evidence>
<dbReference type="Pfam" id="PF17147">
    <property type="entry name" value="PFOR_II"/>
    <property type="match status" value="1"/>
</dbReference>
<dbReference type="RefSeq" id="WP_115734030.1">
    <property type="nucleotide sequence ID" value="NZ_BAAAVY010000001.1"/>
</dbReference>
<dbReference type="PANTHER" id="PTHR43088:SF1">
    <property type="entry name" value="SUBUNIT OF PYRUVATE:FLAVODOXIN OXIDOREDUCTASE"/>
    <property type="match status" value="1"/>
</dbReference>
<dbReference type="InterPro" id="IPR052368">
    <property type="entry name" value="2-oxoacid_oxidoreductase"/>
</dbReference>
<organism evidence="4 5">
    <name type="scientific">Aminobacter aminovorans</name>
    <name type="common">Chelatobacter heintzii</name>
    <dbReference type="NCBI Taxonomy" id="83263"/>
    <lineage>
        <taxon>Bacteria</taxon>
        <taxon>Pseudomonadati</taxon>
        <taxon>Pseudomonadota</taxon>
        <taxon>Alphaproteobacteria</taxon>
        <taxon>Hyphomicrobiales</taxon>
        <taxon>Phyllobacteriaceae</taxon>
        <taxon>Aminobacter</taxon>
    </lineage>
</organism>
<dbReference type="Proteomes" id="UP000254701">
    <property type="component" value="Unassembled WGS sequence"/>
</dbReference>
<dbReference type="EC" id="1.2.7.1" evidence="4"/>
<dbReference type="InterPro" id="IPR002880">
    <property type="entry name" value="Pyrv_Fd/Flavodoxin_OxRdtase_N"/>
</dbReference>
<dbReference type="Gene3D" id="3.40.50.920">
    <property type="match status" value="1"/>
</dbReference>
<dbReference type="InterPro" id="IPR033412">
    <property type="entry name" value="PFOR_II"/>
</dbReference>
<evidence type="ECO:0000256" key="1">
    <source>
        <dbReference type="ARBA" id="ARBA00023002"/>
    </source>
</evidence>
<dbReference type="Gene3D" id="3.40.50.970">
    <property type="match status" value="1"/>
</dbReference>
<protein>
    <submittedName>
        <fullName evidence="4">Pyruvate synthase subunit porA</fullName>
        <ecNumber evidence="4">1.2.7.1</ecNumber>
    </submittedName>
</protein>
<gene>
    <name evidence="4" type="primary">porA</name>
    <name evidence="4" type="ORF">NCTC10684_04990</name>
</gene>
<feature type="domain" description="Pyruvate flavodoxin/ferredoxin oxidoreductase pyrimidine binding" evidence="2">
    <location>
        <begin position="14"/>
        <end position="174"/>
    </location>
</feature>
<dbReference type="Pfam" id="PF01855">
    <property type="entry name" value="POR_N"/>
    <property type="match status" value="1"/>
</dbReference>
<name>A0A381IJ38_AMIAI</name>
<dbReference type="InterPro" id="IPR009014">
    <property type="entry name" value="Transketo_C/PFOR_II"/>
</dbReference>